<evidence type="ECO:0000256" key="2">
    <source>
        <dbReference type="ARBA" id="ARBA00013064"/>
    </source>
</evidence>
<comment type="caution">
    <text evidence="8">The sequence shown here is derived from an EMBL/GenBank/DDBJ whole genome shotgun (WGS) entry which is preliminary data.</text>
</comment>
<keyword evidence="3" id="KW-0378">Hydrolase</keyword>
<dbReference type="PRINTS" id="PR00700">
    <property type="entry name" value="PRTYPHPHTASE"/>
</dbReference>
<evidence type="ECO:0000259" key="6">
    <source>
        <dbReference type="PROSITE" id="PS50055"/>
    </source>
</evidence>
<feature type="domain" description="Tyrosine specific protein phosphatases" evidence="7">
    <location>
        <begin position="130"/>
        <end position="205"/>
    </location>
</feature>
<dbReference type="SMART" id="SM00194">
    <property type="entry name" value="PTPc"/>
    <property type="match status" value="1"/>
</dbReference>
<dbReference type="InterPro" id="IPR003595">
    <property type="entry name" value="Tyr_Pase_cat"/>
</dbReference>
<dbReference type="SMART" id="SM00404">
    <property type="entry name" value="PTPc_motif"/>
    <property type="match status" value="1"/>
</dbReference>
<keyword evidence="4" id="KW-0904">Protein phosphatase</keyword>
<dbReference type="FunFam" id="3.90.190.10:FF:000102">
    <property type="entry name" value="Receptor-type tyrosine-protein phosphatase"/>
    <property type="match status" value="1"/>
</dbReference>
<sequence length="228" mass="26062">MSSSGSEYINASFINGYKQRDAYIATQGPLKGTVEDFWRMMWEYQCGCIVMLCQLEEDGQESSYPYWPGEEGEEMVCGRLSVRLVKVRGHGDILERRMEVKEHKSVSTNILVVKMIQLMSWPLEGLPHPTAIISLIKKLTNTLMSLRSKQTVIMCSDGVVRSGTFLVIHSQLERLKTEGVVDVFQAIKSARIHRPGVIPNTDHYVFCYEVLADFVERMEAYHNFKTLM</sequence>
<dbReference type="Pfam" id="PF00102">
    <property type="entry name" value="Y_phosphatase"/>
    <property type="match status" value="1"/>
</dbReference>
<dbReference type="Proteomes" id="UP001174909">
    <property type="component" value="Unassembled WGS sequence"/>
</dbReference>
<dbReference type="GO" id="GO:0004725">
    <property type="term" value="F:protein tyrosine phosphatase activity"/>
    <property type="evidence" value="ECO:0007669"/>
    <property type="project" value="UniProtKB-EC"/>
</dbReference>
<proteinExistence type="inferred from homology"/>
<dbReference type="InterPro" id="IPR050348">
    <property type="entry name" value="Protein-Tyr_Phosphatase"/>
</dbReference>
<dbReference type="InterPro" id="IPR000242">
    <property type="entry name" value="PTP_cat"/>
</dbReference>
<feature type="domain" description="Tyrosine-protein phosphatase" evidence="6">
    <location>
        <begin position="1"/>
        <end position="214"/>
    </location>
</feature>
<evidence type="ECO:0000256" key="5">
    <source>
        <dbReference type="ARBA" id="ARBA00051722"/>
    </source>
</evidence>
<dbReference type="PANTHER" id="PTHR19134">
    <property type="entry name" value="RECEPTOR-TYPE TYROSINE-PROTEIN PHOSPHATASE"/>
    <property type="match status" value="1"/>
</dbReference>
<dbReference type="InterPro" id="IPR029021">
    <property type="entry name" value="Prot-tyrosine_phosphatase-like"/>
</dbReference>
<evidence type="ECO:0000313" key="8">
    <source>
        <dbReference type="EMBL" id="CAI7990935.1"/>
    </source>
</evidence>
<dbReference type="PANTHER" id="PTHR19134:SF562">
    <property type="entry name" value="PROTEIN-TYROSINE-PHOSPHATASE"/>
    <property type="match status" value="1"/>
</dbReference>
<comment type="similarity">
    <text evidence="1">Belongs to the protein-tyrosine phosphatase family.</text>
</comment>
<evidence type="ECO:0000313" key="9">
    <source>
        <dbReference type="Proteomes" id="UP001174909"/>
    </source>
</evidence>
<evidence type="ECO:0000259" key="7">
    <source>
        <dbReference type="PROSITE" id="PS50056"/>
    </source>
</evidence>
<dbReference type="Gene3D" id="3.90.190.10">
    <property type="entry name" value="Protein tyrosine phosphatase superfamily"/>
    <property type="match status" value="1"/>
</dbReference>
<reference evidence="8" key="1">
    <citation type="submission" date="2023-03" db="EMBL/GenBank/DDBJ databases">
        <authorList>
            <person name="Steffen K."/>
            <person name="Cardenas P."/>
        </authorList>
    </citation>
    <scope>NUCLEOTIDE SEQUENCE</scope>
</reference>
<evidence type="ECO:0000256" key="4">
    <source>
        <dbReference type="ARBA" id="ARBA00022912"/>
    </source>
</evidence>
<dbReference type="CDD" id="cd00047">
    <property type="entry name" value="PTPc"/>
    <property type="match status" value="1"/>
</dbReference>
<dbReference type="PROSITE" id="PS50055">
    <property type="entry name" value="TYR_PHOSPHATASE_PTP"/>
    <property type="match status" value="1"/>
</dbReference>
<accession>A0AA35QT09</accession>
<evidence type="ECO:0000256" key="3">
    <source>
        <dbReference type="ARBA" id="ARBA00022801"/>
    </source>
</evidence>
<dbReference type="SUPFAM" id="SSF52799">
    <property type="entry name" value="(Phosphotyrosine protein) phosphatases II"/>
    <property type="match status" value="1"/>
</dbReference>
<gene>
    <name evidence="8" type="ORF">GBAR_LOCUS588</name>
</gene>
<dbReference type="EC" id="3.1.3.48" evidence="2"/>
<dbReference type="PROSITE" id="PS50056">
    <property type="entry name" value="TYR_PHOSPHATASE_2"/>
    <property type="match status" value="1"/>
</dbReference>
<comment type="catalytic activity">
    <reaction evidence="5">
        <text>O-phospho-L-tyrosyl-[protein] + H2O = L-tyrosyl-[protein] + phosphate</text>
        <dbReference type="Rhea" id="RHEA:10684"/>
        <dbReference type="Rhea" id="RHEA-COMP:10136"/>
        <dbReference type="Rhea" id="RHEA-COMP:20101"/>
        <dbReference type="ChEBI" id="CHEBI:15377"/>
        <dbReference type="ChEBI" id="CHEBI:43474"/>
        <dbReference type="ChEBI" id="CHEBI:46858"/>
        <dbReference type="ChEBI" id="CHEBI:61978"/>
        <dbReference type="EC" id="3.1.3.48"/>
    </reaction>
</comment>
<dbReference type="EMBL" id="CASHTH010000091">
    <property type="protein sequence ID" value="CAI7990935.1"/>
    <property type="molecule type" value="Genomic_DNA"/>
</dbReference>
<organism evidence="8 9">
    <name type="scientific">Geodia barretti</name>
    <name type="common">Barrett's horny sponge</name>
    <dbReference type="NCBI Taxonomy" id="519541"/>
    <lineage>
        <taxon>Eukaryota</taxon>
        <taxon>Metazoa</taxon>
        <taxon>Porifera</taxon>
        <taxon>Demospongiae</taxon>
        <taxon>Heteroscleromorpha</taxon>
        <taxon>Tetractinellida</taxon>
        <taxon>Astrophorina</taxon>
        <taxon>Geodiidae</taxon>
        <taxon>Geodia</taxon>
    </lineage>
</organism>
<dbReference type="InterPro" id="IPR000387">
    <property type="entry name" value="Tyr_Pase_dom"/>
</dbReference>
<keyword evidence="9" id="KW-1185">Reference proteome</keyword>
<keyword evidence="8" id="KW-0675">Receptor</keyword>
<dbReference type="AlphaFoldDB" id="A0AA35QT09"/>
<protein>
    <recommendedName>
        <fullName evidence="2">protein-tyrosine-phosphatase</fullName>
        <ecNumber evidence="2">3.1.3.48</ecNumber>
    </recommendedName>
</protein>
<name>A0AA35QT09_GEOBA</name>
<evidence type="ECO:0000256" key="1">
    <source>
        <dbReference type="ARBA" id="ARBA00009580"/>
    </source>
</evidence>